<dbReference type="AlphaFoldDB" id="A0A0L6U626"/>
<gene>
    <name evidence="3" type="ORF">VP01_966g3</name>
</gene>
<reference evidence="3 4" key="1">
    <citation type="submission" date="2015-08" db="EMBL/GenBank/DDBJ databases">
        <title>Next Generation Sequencing and Analysis of the Genome of Puccinia sorghi L Schw, the Causal Agent of Maize Common Rust.</title>
        <authorList>
            <person name="Rochi L."/>
            <person name="Burguener G."/>
            <person name="Darino M."/>
            <person name="Turjanski A."/>
            <person name="Kreff E."/>
            <person name="Dieguez M.J."/>
            <person name="Sacco F."/>
        </authorList>
    </citation>
    <scope>NUCLEOTIDE SEQUENCE [LARGE SCALE GENOMIC DNA]</scope>
    <source>
        <strain evidence="3 4">RO10H11247</strain>
    </source>
</reference>
<feature type="region of interest" description="Disordered" evidence="1">
    <location>
        <begin position="321"/>
        <end position="343"/>
    </location>
</feature>
<evidence type="ECO:0000313" key="3">
    <source>
        <dbReference type="EMBL" id="KNZ43961.1"/>
    </source>
</evidence>
<evidence type="ECO:0000256" key="2">
    <source>
        <dbReference type="SAM" id="Phobius"/>
    </source>
</evidence>
<feature type="transmembrane region" description="Helical" evidence="2">
    <location>
        <begin position="98"/>
        <end position="122"/>
    </location>
</feature>
<sequence>MFWSVLLVLLTTIFHFPLFYNYKSLWLWYFTNHQAFRAVSREWGFIIFIWESGIYNCGKKRGFGSIFSVWEINMCHSGKRGVWDPRGVRNSLSNVWEIYWVGYLGVSCSSISSVLVGILGWYDWVTGSRILEIVGTGFENVGTDVGHYNKNLVKSIIIHALRVGRYGTHMRRDQQPIYEVVQQKFYVGFSFMMWNMTIKNVSGHVIVTSINPIESHGLISDRGYSGNNLMTTLYMLGSWHVFQEQEAEYVTLIHFLYMNEIIDSLSLISNNNNSVFVCIHFLNDQAFIKTPPVCIYRCFGTVTVQYSSDCAPKIPDKWRTGVKQRDKQFKKTGESGDTHASSG</sequence>
<name>A0A0L6U626_9BASI</name>
<accession>A0A0L6U626</accession>
<keyword evidence="2" id="KW-0812">Transmembrane</keyword>
<evidence type="ECO:0000256" key="1">
    <source>
        <dbReference type="SAM" id="MobiDB-lite"/>
    </source>
</evidence>
<dbReference type="EMBL" id="LAVV01015347">
    <property type="protein sequence ID" value="KNZ43961.1"/>
    <property type="molecule type" value="Genomic_DNA"/>
</dbReference>
<proteinExistence type="predicted"/>
<keyword evidence="2" id="KW-0472">Membrane</keyword>
<dbReference type="VEuPathDB" id="FungiDB:VP01_966g3"/>
<keyword evidence="2" id="KW-1133">Transmembrane helix</keyword>
<organism evidence="3 4">
    <name type="scientific">Puccinia sorghi</name>
    <dbReference type="NCBI Taxonomy" id="27349"/>
    <lineage>
        <taxon>Eukaryota</taxon>
        <taxon>Fungi</taxon>
        <taxon>Dikarya</taxon>
        <taxon>Basidiomycota</taxon>
        <taxon>Pucciniomycotina</taxon>
        <taxon>Pucciniomycetes</taxon>
        <taxon>Pucciniales</taxon>
        <taxon>Pucciniaceae</taxon>
        <taxon>Puccinia</taxon>
    </lineage>
</organism>
<evidence type="ECO:0000313" key="4">
    <source>
        <dbReference type="Proteomes" id="UP000037035"/>
    </source>
</evidence>
<keyword evidence="4" id="KW-1185">Reference proteome</keyword>
<comment type="caution">
    <text evidence="3">The sequence shown here is derived from an EMBL/GenBank/DDBJ whole genome shotgun (WGS) entry which is preliminary data.</text>
</comment>
<feature type="compositionally biased region" description="Basic and acidic residues" evidence="1">
    <location>
        <begin position="321"/>
        <end position="337"/>
    </location>
</feature>
<protein>
    <submittedName>
        <fullName evidence="3">Uncharacterized protein</fullName>
    </submittedName>
</protein>
<dbReference type="Proteomes" id="UP000037035">
    <property type="component" value="Unassembled WGS sequence"/>
</dbReference>